<evidence type="ECO:0000313" key="2">
    <source>
        <dbReference type="EMBL" id="KAI9565188.1"/>
    </source>
</evidence>
<organism evidence="2 3">
    <name type="scientific">Daphnia sinensis</name>
    <dbReference type="NCBI Taxonomy" id="1820382"/>
    <lineage>
        <taxon>Eukaryota</taxon>
        <taxon>Metazoa</taxon>
        <taxon>Ecdysozoa</taxon>
        <taxon>Arthropoda</taxon>
        <taxon>Crustacea</taxon>
        <taxon>Branchiopoda</taxon>
        <taxon>Diplostraca</taxon>
        <taxon>Cladocera</taxon>
        <taxon>Anomopoda</taxon>
        <taxon>Daphniidae</taxon>
        <taxon>Daphnia</taxon>
        <taxon>Daphnia similis group</taxon>
    </lineage>
</organism>
<dbReference type="AlphaFoldDB" id="A0AAD5LW65"/>
<evidence type="ECO:0000256" key="1">
    <source>
        <dbReference type="SAM" id="Phobius"/>
    </source>
</evidence>
<comment type="caution">
    <text evidence="2">The sequence shown here is derived from an EMBL/GenBank/DDBJ whole genome shotgun (WGS) entry which is preliminary data.</text>
</comment>
<evidence type="ECO:0000313" key="3">
    <source>
        <dbReference type="Proteomes" id="UP000820818"/>
    </source>
</evidence>
<feature type="transmembrane region" description="Helical" evidence="1">
    <location>
        <begin position="77"/>
        <end position="97"/>
    </location>
</feature>
<dbReference type="Proteomes" id="UP000820818">
    <property type="component" value="Linkage Group LG1"/>
</dbReference>
<sequence length="128" mass="14412">MERNIKAPNLQASLPSVNVFSHDPTSNNSRKRVVIEIPGENTSSIDIISELLQRNDRARLAEDKRMNASPAGYPYEMIIMVLLLSIGIIILGTKFYLVSKRLAAHEQLDVVSLPPEDRGREELEMQIL</sequence>
<reference evidence="2 3" key="1">
    <citation type="submission" date="2022-05" db="EMBL/GenBank/DDBJ databases">
        <title>A multi-omics perspective on studying reproductive biology in Daphnia sinensis.</title>
        <authorList>
            <person name="Jia J."/>
        </authorList>
    </citation>
    <scope>NUCLEOTIDE SEQUENCE [LARGE SCALE GENOMIC DNA]</scope>
    <source>
        <strain evidence="2 3">WSL</strain>
    </source>
</reference>
<name>A0AAD5LW65_9CRUS</name>
<gene>
    <name evidence="2" type="ORF">GHT06_008965</name>
</gene>
<accession>A0AAD5LW65</accession>
<keyword evidence="1" id="KW-0472">Membrane</keyword>
<keyword evidence="3" id="KW-1185">Reference proteome</keyword>
<proteinExistence type="predicted"/>
<dbReference type="EMBL" id="WJBH02000001">
    <property type="protein sequence ID" value="KAI9565188.1"/>
    <property type="molecule type" value="Genomic_DNA"/>
</dbReference>
<protein>
    <submittedName>
        <fullName evidence="2">Uncharacterized protein</fullName>
    </submittedName>
</protein>
<keyword evidence="1" id="KW-0812">Transmembrane</keyword>
<keyword evidence="1" id="KW-1133">Transmembrane helix</keyword>